<reference evidence="1" key="1">
    <citation type="journal article" date="2021" name="Proc. Natl. Acad. Sci. U.S.A.">
        <title>A Catalog of Tens of Thousands of Viruses from Human Metagenomes Reveals Hidden Associations with Chronic Diseases.</title>
        <authorList>
            <person name="Tisza M.J."/>
            <person name="Buck C.B."/>
        </authorList>
    </citation>
    <scope>NUCLEOTIDE SEQUENCE</scope>
    <source>
        <strain evidence="1">CtgXa1</strain>
    </source>
</reference>
<accession>A0A8S5T7A1</accession>
<sequence>MQQIILQMLPGLLTSLVTALAGAVAGFALGHRKATENKDKAMESGVKALLRGQVMSLGLHYISKGVIPPYGMETLRNYYDPYVALGDGDPSIKHIMANCERLPACAAGNKEE</sequence>
<proteinExistence type="predicted"/>
<protein>
    <submittedName>
        <fullName evidence="1">Uncharacterized protein</fullName>
    </submittedName>
</protein>
<dbReference type="EMBL" id="BK032760">
    <property type="protein sequence ID" value="DAF58992.1"/>
    <property type="molecule type" value="Genomic_DNA"/>
</dbReference>
<name>A0A8S5T7A1_9CAUD</name>
<organism evidence="1">
    <name type="scientific">Myoviridae sp. ctgXa1</name>
    <dbReference type="NCBI Taxonomy" id="2827700"/>
    <lineage>
        <taxon>Viruses</taxon>
        <taxon>Duplodnaviria</taxon>
        <taxon>Heunggongvirae</taxon>
        <taxon>Uroviricota</taxon>
        <taxon>Caudoviricetes</taxon>
    </lineage>
</organism>
<evidence type="ECO:0000313" key="1">
    <source>
        <dbReference type="EMBL" id="DAF58992.1"/>
    </source>
</evidence>